<dbReference type="EMBL" id="FNUZ01000003">
    <property type="protein sequence ID" value="SEG25418.1"/>
    <property type="molecule type" value="Genomic_DNA"/>
</dbReference>
<sequence>MNLSRRHFVITSTAAVAGTIVLPHAVRAAAHGADSFETDAGMFVVHPVEHASIVLETPKGVIYVDTVGDPSLYDDMPDPDLIVITHEHGDHYNPDTLTAISSESTPIIVNPAVYEMLPENLKSRATSVANGATTDWEGVTFDAIPAYNITEGRENFHPQGRDNGYVMTFDGFRIYVSGDTEDTAEMRALKNIDMAFVCMNLPFTMDATAAADAVNTFQPKVVYPYHFRGRDGGTQDPKAFAEMVTDAEVKIGGWYPGGLG</sequence>
<dbReference type="PANTHER" id="PTHR43546">
    <property type="entry name" value="UPF0173 METAL-DEPENDENT HYDROLASE MJ1163-RELATED"/>
    <property type="match status" value="1"/>
</dbReference>
<dbReference type="RefSeq" id="WP_103910511.1">
    <property type="nucleotide sequence ID" value="NZ_FNUZ01000003.1"/>
</dbReference>
<proteinExistence type="predicted"/>
<dbReference type="AlphaFoldDB" id="A0A1H5YMW1"/>
<dbReference type="Proteomes" id="UP000236752">
    <property type="component" value="Unassembled WGS sequence"/>
</dbReference>
<evidence type="ECO:0000313" key="1">
    <source>
        <dbReference type="EMBL" id="SEG25418.1"/>
    </source>
</evidence>
<protein>
    <submittedName>
        <fullName evidence="1">L-ascorbate metabolism protein UlaG, beta-lactamase superfamily</fullName>
    </submittedName>
</protein>
<dbReference type="InterPro" id="IPR036866">
    <property type="entry name" value="RibonucZ/Hydroxyglut_hydro"/>
</dbReference>
<dbReference type="InterPro" id="IPR006311">
    <property type="entry name" value="TAT_signal"/>
</dbReference>
<accession>A0A1H5YMW1</accession>
<dbReference type="OrthoDB" id="9805728at2"/>
<dbReference type="InterPro" id="IPR050114">
    <property type="entry name" value="UPF0173_UPF0282_UlaG_hydrolase"/>
</dbReference>
<dbReference type="PROSITE" id="PS51318">
    <property type="entry name" value="TAT"/>
    <property type="match status" value="1"/>
</dbReference>
<evidence type="ECO:0000313" key="2">
    <source>
        <dbReference type="Proteomes" id="UP000236752"/>
    </source>
</evidence>
<dbReference type="SUPFAM" id="SSF56281">
    <property type="entry name" value="Metallo-hydrolase/oxidoreductase"/>
    <property type="match status" value="1"/>
</dbReference>
<keyword evidence="2" id="KW-1185">Reference proteome</keyword>
<dbReference type="Pfam" id="PF13483">
    <property type="entry name" value="Lactamase_B_3"/>
    <property type="match status" value="1"/>
</dbReference>
<dbReference type="Gene3D" id="3.60.15.10">
    <property type="entry name" value="Ribonuclease Z/Hydroxyacylglutathione hydrolase-like"/>
    <property type="match status" value="1"/>
</dbReference>
<organism evidence="1 2">
    <name type="scientific">Thalassococcus halodurans</name>
    <dbReference type="NCBI Taxonomy" id="373675"/>
    <lineage>
        <taxon>Bacteria</taxon>
        <taxon>Pseudomonadati</taxon>
        <taxon>Pseudomonadota</taxon>
        <taxon>Alphaproteobacteria</taxon>
        <taxon>Rhodobacterales</taxon>
        <taxon>Roseobacteraceae</taxon>
        <taxon>Thalassococcus</taxon>
    </lineage>
</organism>
<reference evidence="1 2" key="1">
    <citation type="submission" date="2016-10" db="EMBL/GenBank/DDBJ databases">
        <authorList>
            <person name="de Groot N.N."/>
        </authorList>
    </citation>
    <scope>NUCLEOTIDE SEQUENCE [LARGE SCALE GENOMIC DNA]</scope>
    <source>
        <strain evidence="1 2">DSM 26915</strain>
    </source>
</reference>
<dbReference type="PANTHER" id="PTHR43546:SF3">
    <property type="entry name" value="UPF0173 METAL-DEPENDENT HYDROLASE MJ1163"/>
    <property type="match status" value="1"/>
</dbReference>
<name>A0A1H5YMW1_9RHOB</name>
<gene>
    <name evidence="1" type="ORF">SAMN04488045_2176</name>
</gene>